<sequence length="133" mass="14812">MLKRFVISLLLGAGAYILVTILSLVMFHPLPLILWRGLRFLLGVFLLTFILQIIFYLIQNSKGGKDRGEIDSTSASRAAEHYQDQDSEGQAGPEASEVSSRESTGESDSEPETSEEEFSPLDPPVMETEEEEF</sequence>
<evidence type="ECO:0000256" key="2">
    <source>
        <dbReference type="SAM" id="Phobius"/>
    </source>
</evidence>
<keyword evidence="2" id="KW-0812">Transmembrane</keyword>
<keyword evidence="4" id="KW-1185">Reference proteome</keyword>
<feature type="transmembrane region" description="Helical" evidence="2">
    <location>
        <begin position="7"/>
        <end position="28"/>
    </location>
</feature>
<gene>
    <name evidence="3" type="ORF">SAMN04488692_10890</name>
</gene>
<dbReference type="Proteomes" id="UP000199476">
    <property type="component" value="Unassembled WGS sequence"/>
</dbReference>
<keyword evidence="2" id="KW-0472">Membrane</keyword>
<name>A0A1G9MK76_9FIRM</name>
<dbReference type="EMBL" id="FNGO01000008">
    <property type="protein sequence ID" value="SDL74483.1"/>
    <property type="molecule type" value="Genomic_DNA"/>
</dbReference>
<dbReference type="STRING" id="321763.SAMN04488692_10890"/>
<dbReference type="RefSeq" id="WP_089759640.1">
    <property type="nucleotide sequence ID" value="NZ_FNGO01000008.1"/>
</dbReference>
<feature type="transmembrane region" description="Helical" evidence="2">
    <location>
        <begin position="40"/>
        <end position="58"/>
    </location>
</feature>
<organism evidence="3 4">
    <name type="scientific">Halarsenatibacter silvermanii</name>
    <dbReference type="NCBI Taxonomy" id="321763"/>
    <lineage>
        <taxon>Bacteria</taxon>
        <taxon>Bacillati</taxon>
        <taxon>Bacillota</taxon>
        <taxon>Clostridia</taxon>
        <taxon>Halanaerobiales</taxon>
        <taxon>Halarsenatibacteraceae</taxon>
        <taxon>Halarsenatibacter</taxon>
    </lineage>
</organism>
<evidence type="ECO:0000256" key="1">
    <source>
        <dbReference type="SAM" id="MobiDB-lite"/>
    </source>
</evidence>
<evidence type="ECO:0000313" key="4">
    <source>
        <dbReference type="Proteomes" id="UP000199476"/>
    </source>
</evidence>
<evidence type="ECO:0000313" key="3">
    <source>
        <dbReference type="EMBL" id="SDL74483.1"/>
    </source>
</evidence>
<accession>A0A1G9MK76</accession>
<reference evidence="3 4" key="1">
    <citation type="submission" date="2016-10" db="EMBL/GenBank/DDBJ databases">
        <authorList>
            <person name="de Groot N.N."/>
        </authorList>
    </citation>
    <scope>NUCLEOTIDE SEQUENCE [LARGE SCALE GENOMIC DNA]</scope>
    <source>
        <strain evidence="3 4">SLAS-1</strain>
    </source>
</reference>
<protein>
    <submittedName>
        <fullName evidence="3">Uncharacterized protein</fullName>
    </submittedName>
</protein>
<feature type="region of interest" description="Disordered" evidence="1">
    <location>
        <begin position="62"/>
        <end position="133"/>
    </location>
</feature>
<feature type="compositionally biased region" description="Acidic residues" evidence="1">
    <location>
        <begin position="105"/>
        <end position="119"/>
    </location>
</feature>
<dbReference type="AlphaFoldDB" id="A0A1G9MK76"/>
<proteinExistence type="predicted"/>
<keyword evidence="2" id="KW-1133">Transmembrane helix</keyword>